<keyword evidence="7" id="KW-1185">Reference proteome</keyword>
<protein>
    <recommendedName>
        <fullName evidence="5">Flavin reductase like domain-containing protein</fullName>
    </recommendedName>
</protein>
<evidence type="ECO:0000313" key="7">
    <source>
        <dbReference type="Proteomes" id="UP000256328"/>
    </source>
</evidence>
<dbReference type="EMBL" id="PDLN01000018">
    <property type="protein sequence ID" value="RDW61366.1"/>
    <property type="molecule type" value="Genomic_DNA"/>
</dbReference>
<evidence type="ECO:0000256" key="1">
    <source>
        <dbReference type="ARBA" id="ARBA00001917"/>
    </source>
</evidence>
<gene>
    <name evidence="6" type="ORF">BP5796_11258</name>
</gene>
<dbReference type="SUPFAM" id="SSF50475">
    <property type="entry name" value="FMN-binding split barrel"/>
    <property type="match status" value="1"/>
</dbReference>
<sequence>MRRTISKATDTSIRLPFSSRNLSQTAGRLVSKSPFQLKPKYPDFQKVQASRPDFDPSLPITYSKTPDPAWKYGKGTSDPASLEKIHVEIDPSETGRPMISNYRLLVSGIPRPISFVSTVSKDGETQNLAPMSYFQVVDHDPPTFVIGFSSRPDRPKDTMRNLEETGECVINVVSDHFVEAVNATSLDIPYGKSEWGLSGLNAAPSKTVKPGRVKEAVFSIEGKLLEMKSLDYHGAGKAGKPFGSMAIIEATRFWVREDAINEAKNEVDLSVLRPLVQLGGIQYGRIRETFELPRPSLAKELEDKSSGLTKFLEDNQ</sequence>
<feature type="domain" description="Flavin reductase like" evidence="5">
    <location>
        <begin position="106"/>
        <end position="244"/>
    </location>
</feature>
<dbReference type="PANTHER" id="PTHR33798:SF5">
    <property type="entry name" value="FLAVIN REDUCTASE LIKE DOMAIN-CONTAINING PROTEIN"/>
    <property type="match status" value="1"/>
</dbReference>
<dbReference type="SMART" id="SM00903">
    <property type="entry name" value="Flavin_Reduct"/>
    <property type="match status" value="1"/>
</dbReference>
<evidence type="ECO:0000313" key="6">
    <source>
        <dbReference type="EMBL" id="RDW61366.1"/>
    </source>
</evidence>
<keyword evidence="3" id="KW-0288">FMN</keyword>
<organism evidence="6 7">
    <name type="scientific">Coleophoma crateriformis</name>
    <dbReference type="NCBI Taxonomy" id="565419"/>
    <lineage>
        <taxon>Eukaryota</taxon>
        <taxon>Fungi</taxon>
        <taxon>Dikarya</taxon>
        <taxon>Ascomycota</taxon>
        <taxon>Pezizomycotina</taxon>
        <taxon>Leotiomycetes</taxon>
        <taxon>Helotiales</taxon>
        <taxon>Dermateaceae</taxon>
        <taxon>Coleophoma</taxon>
    </lineage>
</organism>
<comment type="similarity">
    <text evidence="4">Belongs to the flavoredoxin family.</text>
</comment>
<dbReference type="InterPro" id="IPR002563">
    <property type="entry name" value="Flavin_Rdtase-like_dom"/>
</dbReference>
<dbReference type="Gene3D" id="2.30.110.10">
    <property type="entry name" value="Electron Transport, Fmn-binding Protein, Chain A"/>
    <property type="match status" value="1"/>
</dbReference>
<dbReference type="GO" id="GO:0010181">
    <property type="term" value="F:FMN binding"/>
    <property type="evidence" value="ECO:0007669"/>
    <property type="project" value="InterPro"/>
</dbReference>
<proteinExistence type="inferred from homology"/>
<accession>A0A3D8QHP9</accession>
<dbReference type="Proteomes" id="UP000256328">
    <property type="component" value="Unassembled WGS sequence"/>
</dbReference>
<comment type="cofactor">
    <cofactor evidence="1">
        <name>FMN</name>
        <dbReference type="ChEBI" id="CHEBI:58210"/>
    </cofactor>
</comment>
<evidence type="ECO:0000259" key="5">
    <source>
        <dbReference type="SMART" id="SM00903"/>
    </source>
</evidence>
<comment type="caution">
    <text evidence="6">The sequence shown here is derived from an EMBL/GenBank/DDBJ whole genome shotgun (WGS) entry which is preliminary data.</text>
</comment>
<reference evidence="6 7" key="1">
    <citation type="journal article" date="2018" name="IMA Fungus">
        <title>IMA Genome-F 9: Draft genome sequence of Annulohypoxylon stygium, Aspergillus mulundensis, Berkeleyomyces basicola (syn. Thielaviopsis basicola), Ceratocystis smalleyi, two Cercospora beticola strains, Coleophoma cylindrospora, Fusarium fracticaudum, Phialophora cf. hyalina, and Morchella septimelata.</title>
        <authorList>
            <person name="Wingfield B.D."/>
            <person name="Bills G.F."/>
            <person name="Dong Y."/>
            <person name="Huang W."/>
            <person name="Nel W.J."/>
            <person name="Swalarsk-Parry B.S."/>
            <person name="Vaghefi N."/>
            <person name="Wilken P.M."/>
            <person name="An Z."/>
            <person name="de Beer Z.W."/>
            <person name="De Vos L."/>
            <person name="Chen L."/>
            <person name="Duong T.A."/>
            <person name="Gao Y."/>
            <person name="Hammerbacher A."/>
            <person name="Kikkert J.R."/>
            <person name="Li Y."/>
            <person name="Li H."/>
            <person name="Li K."/>
            <person name="Li Q."/>
            <person name="Liu X."/>
            <person name="Ma X."/>
            <person name="Naidoo K."/>
            <person name="Pethybridge S.J."/>
            <person name="Sun J."/>
            <person name="Steenkamp E.T."/>
            <person name="van der Nest M.A."/>
            <person name="van Wyk S."/>
            <person name="Wingfield M.J."/>
            <person name="Xiong C."/>
            <person name="Yue Q."/>
            <person name="Zhang X."/>
        </authorList>
    </citation>
    <scope>NUCLEOTIDE SEQUENCE [LARGE SCALE GENOMIC DNA]</scope>
    <source>
        <strain evidence="6 7">BP5796</strain>
    </source>
</reference>
<dbReference type="AlphaFoldDB" id="A0A3D8QHP9"/>
<evidence type="ECO:0000256" key="2">
    <source>
        <dbReference type="ARBA" id="ARBA00022630"/>
    </source>
</evidence>
<dbReference type="PANTHER" id="PTHR33798">
    <property type="entry name" value="FLAVOPROTEIN OXYGENASE"/>
    <property type="match status" value="1"/>
</dbReference>
<dbReference type="InterPro" id="IPR012349">
    <property type="entry name" value="Split_barrel_FMN-bd"/>
</dbReference>
<dbReference type="OrthoDB" id="10250990at2759"/>
<name>A0A3D8QHP9_9HELO</name>
<dbReference type="Pfam" id="PF01613">
    <property type="entry name" value="Flavin_Reduct"/>
    <property type="match status" value="1"/>
</dbReference>
<keyword evidence="2" id="KW-0285">Flavoprotein</keyword>
<evidence type="ECO:0000256" key="3">
    <source>
        <dbReference type="ARBA" id="ARBA00022643"/>
    </source>
</evidence>
<evidence type="ECO:0000256" key="4">
    <source>
        <dbReference type="ARBA" id="ARBA00038054"/>
    </source>
</evidence>